<evidence type="ECO:0000313" key="4">
    <source>
        <dbReference type="Proteomes" id="UP000887226"/>
    </source>
</evidence>
<keyword evidence="1" id="KW-0472">Membrane</keyword>
<accession>A0A9P7Z6Y9</accession>
<evidence type="ECO:0000313" key="3">
    <source>
        <dbReference type="EMBL" id="KAG9246257.1"/>
    </source>
</evidence>
<dbReference type="PANTHER" id="PTHR38793">
    <property type="entry name" value="SLATT_FUNGAL DOMAIN-CONTAINING PROTEIN-RELATED"/>
    <property type="match status" value="1"/>
</dbReference>
<reference evidence="3" key="1">
    <citation type="journal article" date="2021" name="IMA Fungus">
        <title>Genomic characterization of three marine fungi, including Emericellopsis atlantica sp. nov. with signatures of a generalist lifestyle and marine biomass degradation.</title>
        <authorList>
            <person name="Hagestad O.C."/>
            <person name="Hou L."/>
            <person name="Andersen J.H."/>
            <person name="Hansen E.H."/>
            <person name="Altermark B."/>
            <person name="Li C."/>
            <person name="Kuhnert E."/>
            <person name="Cox R.J."/>
            <person name="Crous P.W."/>
            <person name="Spatafora J.W."/>
            <person name="Lail K."/>
            <person name="Amirebrahimi M."/>
            <person name="Lipzen A."/>
            <person name="Pangilinan J."/>
            <person name="Andreopoulos W."/>
            <person name="Hayes R.D."/>
            <person name="Ng V."/>
            <person name="Grigoriev I.V."/>
            <person name="Jackson S.A."/>
            <person name="Sutton T.D.S."/>
            <person name="Dobson A.D.W."/>
            <person name="Rama T."/>
        </authorList>
    </citation>
    <scope>NUCLEOTIDE SEQUENCE</scope>
    <source>
        <strain evidence="3">TRa3180A</strain>
    </source>
</reference>
<dbReference type="AlphaFoldDB" id="A0A9P7Z6Y9"/>
<proteinExistence type="predicted"/>
<sequence>MIQLTPEDHAAVCRAIGGMSLDESHQVLYTKSAIWPPKGLPDGLYKDVISARFLSQIRYHACSLLFNVLLVSQLVIGAIITALSAGDKAGTAITVIAACNTVVAGMLALVNGSGAPDRYKNDAIEFEKVEKFMEEIMYGGIVKEGITKEHVIAECFDQYSKARATQASNKPGTYTATAADKGGMTTVGK</sequence>
<dbReference type="PANTHER" id="PTHR38793:SF1">
    <property type="entry name" value="SMODS AND SLOG-ASSOCIATING 2TM EFFECTOR DOMAIN-CONTAINING PROTEIN"/>
    <property type="match status" value="1"/>
</dbReference>
<dbReference type="Proteomes" id="UP000887226">
    <property type="component" value="Unassembled WGS sequence"/>
</dbReference>
<organism evidence="3 4">
    <name type="scientific">Calycina marina</name>
    <dbReference type="NCBI Taxonomy" id="1763456"/>
    <lineage>
        <taxon>Eukaryota</taxon>
        <taxon>Fungi</taxon>
        <taxon>Dikarya</taxon>
        <taxon>Ascomycota</taxon>
        <taxon>Pezizomycotina</taxon>
        <taxon>Leotiomycetes</taxon>
        <taxon>Helotiales</taxon>
        <taxon>Pezizellaceae</taxon>
        <taxon>Calycina</taxon>
    </lineage>
</organism>
<dbReference type="NCBIfam" id="NF033635">
    <property type="entry name" value="SLATT_fungal"/>
    <property type="match status" value="1"/>
</dbReference>
<feature type="transmembrane region" description="Helical" evidence="1">
    <location>
        <begin position="64"/>
        <end position="83"/>
    </location>
</feature>
<protein>
    <recommendedName>
        <fullName evidence="2">SMODS and SLOG-associating 2TM effector domain-containing protein</fullName>
    </recommendedName>
</protein>
<feature type="domain" description="SMODS and SLOG-associating 2TM effector" evidence="2">
    <location>
        <begin position="49"/>
        <end position="164"/>
    </location>
</feature>
<keyword evidence="4" id="KW-1185">Reference proteome</keyword>
<dbReference type="EMBL" id="MU253811">
    <property type="protein sequence ID" value="KAG9246257.1"/>
    <property type="molecule type" value="Genomic_DNA"/>
</dbReference>
<evidence type="ECO:0000256" key="1">
    <source>
        <dbReference type="SAM" id="Phobius"/>
    </source>
</evidence>
<keyword evidence="1" id="KW-1133">Transmembrane helix</keyword>
<keyword evidence="1" id="KW-0812">Transmembrane</keyword>
<evidence type="ECO:0000259" key="2">
    <source>
        <dbReference type="Pfam" id="PF18142"/>
    </source>
</evidence>
<dbReference type="InterPro" id="IPR041622">
    <property type="entry name" value="SLATT_fungi"/>
</dbReference>
<dbReference type="OrthoDB" id="5398270at2759"/>
<comment type="caution">
    <text evidence="3">The sequence shown here is derived from an EMBL/GenBank/DDBJ whole genome shotgun (WGS) entry which is preliminary data.</text>
</comment>
<feature type="transmembrane region" description="Helical" evidence="1">
    <location>
        <begin position="89"/>
        <end position="110"/>
    </location>
</feature>
<name>A0A9P7Z6Y9_9HELO</name>
<dbReference type="Pfam" id="PF18142">
    <property type="entry name" value="SLATT_fungal"/>
    <property type="match status" value="1"/>
</dbReference>
<gene>
    <name evidence="3" type="ORF">BJ878DRAFT_417380</name>
</gene>